<dbReference type="KEGG" id="tmc:LMI_2915"/>
<accession>A0A098GI44</accession>
<dbReference type="Proteomes" id="UP000032414">
    <property type="component" value="Chromosome I"/>
</dbReference>
<dbReference type="AlphaFoldDB" id="A0A098GI44"/>
<name>A0A098GI44_LEGMI</name>
<dbReference type="HOGENOM" id="CLU_3223146_0_0_6"/>
<proteinExistence type="predicted"/>
<organism evidence="1 2">
    <name type="scientific">Legionella micdadei</name>
    <name type="common">Tatlockia micdadei</name>
    <dbReference type="NCBI Taxonomy" id="451"/>
    <lineage>
        <taxon>Bacteria</taxon>
        <taxon>Pseudomonadati</taxon>
        <taxon>Pseudomonadota</taxon>
        <taxon>Gammaproteobacteria</taxon>
        <taxon>Legionellales</taxon>
        <taxon>Legionellaceae</taxon>
        <taxon>Legionella</taxon>
    </lineage>
</organism>
<evidence type="ECO:0000313" key="2">
    <source>
        <dbReference type="Proteomes" id="UP000032414"/>
    </source>
</evidence>
<protein>
    <submittedName>
        <fullName evidence="1">Uncharacterized protein</fullName>
    </submittedName>
</protein>
<reference evidence="2" key="1">
    <citation type="submission" date="2014-09" db="EMBL/GenBank/DDBJ databases">
        <authorList>
            <person name="Gomez-Valero L."/>
        </authorList>
    </citation>
    <scope>NUCLEOTIDE SEQUENCE [LARGE SCALE GENOMIC DNA]</scope>
    <source>
        <strain evidence="2">ATCC33218</strain>
    </source>
</reference>
<dbReference type="EMBL" id="LN614830">
    <property type="protein sequence ID" value="CEG62153.1"/>
    <property type="molecule type" value="Genomic_DNA"/>
</dbReference>
<evidence type="ECO:0000313" key="1">
    <source>
        <dbReference type="EMBL" id="CEG62153.1"/>
    </source>
</evidence>
<gene>
    <name evidence="1" type="ORF">LMI_2915</name>
</gene>
<sequence>MNLEVPSCHEAFKRHCDKTLQNFPQHEISQKLENDLTKNNTPSN</sequence>